<dbReference type="SUPFAM" id="SSF53098">
    <property type="entry name" value="Ribonuclease H-like"/>
    <property type="match status" value="1"/>
</dbReference>
<evidence type="ECO:0000313" key="3">
    <source>
        <dbReference type="Proteomes" id="UP001418222"/>
    </source>
</evidence>
<gene>
    <name evidence="2" type="ORF">KSP39_PZI008172</name>
</gene>
<sequence>MGGSGTAGQDHRGKCKTVCVKELVCCFEIPAIIITDNGTQFTGRSFTKLCKDLNIKLLHIVVSHPQINGQIEVTNRTILKGLKTRLQDARGQWVDALPNVLWAYRTTERTPTGETSYNLCYGTKAIIPVDIGVPSPRVSNFNLEKNDEALRDNLDLVPEVREEAALRAAVYQQRTARYYNRKMRP</sequence>
<dbReference type="InterPro" id="IPR012337">
    <property type="entry name" value="RNaseH-like_sf"/>
</dbReference>
<dbReference type="AlphaFoldDB" id="A0AAP0BQ86"/>
<feature type="domain" description="Integrase catalytic" evidence="1">
    <location>
        <begin position="29"/>
        <end position="136"/>
    </location>
</feature>
<reference evidence="2 3" key="1">
    <citation type="journal article" date="2022" name="Nat. Plants">
        <title>Genomes of leafy and leafless Platanthera orchids illuminate the evolution of mycoheterotrophy.</title>
        <authorList>
            <person name="Li M.H."/>
            <person name="Liu K.W."/>
            <person name="Li Z."/>
            <person name="Lu H.C."/>
            <person name="Ye Q.L."/>
            <person name="Zhang D."/>
            <person name="Wang J.Y."/>
            <person name="Li Y.F."/>
            <person name="Zhong Z.M."/>
            <person name="Liu X."/>
            <person name="Yu X."/>
            <person name="Liu D.K."/>
            <person name="Tu X.D."/>
            <person name="Liu B."/>
            <person name="Hao Y."/>
            <person name="Liao X.Y."/>
            <person name="Jiang Y.T."/>
            <person name="Sun W.H."/>
            <person name="Chen J."/>
            <person name="Chen Y.Q."/>
            <person name="Ai Y."/>
            <person name="Zhai J.W."/>
            <person name="Wu S.S."/>
            <person name="Zhou Z."/>
            <person name="Hsiao Y.Y."/>
            <person name="Wu W.L."/>
            <person name="Chen Y.Y."/>
            <person name="Lin Y.F."/>
            <person name="Hsu J.L."/>
            <person name="Li C.Y."/>
            <person name="Wang Z.W."/>
            <person name="Zhao X."/>
            <person name="Zhong W.Y."/>
            <person name="Ma X.K."/>
            <person name="Ma L."/>
            <person name="Huang J."/>
            <person name="Chen G.Z."/>
            <person name="Huang M.Z."/>
            <person name="Huang L."/>
            <person name="Peng D.H."/>
            <person name="Luo Y.B."/>
            <person name="Zou S.Q."/>
            <person name="Chen S.P."/>
            <person name="Lan S."/>
            <person name="Tsai W.C."/>
            <person name="Van de Peer Y."/>
            <person name="Liu Z.J."/>
        </authorList>
    </citation>
    <scope>NUCLEOTIDE SEQUENCE [LARGE SCALE GENOMIC DNA]</scope>
    <source>
        <strain evidence="2">Lor287</strain>
    </source>
</reference>
<name>A0AAP0BQ86_9ASPA</name>
<dbReference type="PANTHER" id="PTHR48475">
    <property type="entry name" value="RIBONUCLEASE H"/>
    <property type="match status" value="1"/>
</dbReference>
<dbReference type="PANTHER" id="PTHR48475:SF2">
    <property type="entry name" value="RIBONUCLEASE H"/>
    <property type="match status" value="1"/>
</dbReference>
<keyword evidence="3" id="KW-1185">Reference proteome</keyword>
<dbReference type="PROSITE" id="PS50994">
    <property type="entry name" value="INTEGRASE"/>
    <property type="match status" value="1"/>
</dbReference>
<dbReference type="Proteomes" id="UP001418222">
    <property type="component" value="Unassembled WGS sequence"/>
</dbReference>
<dbReference type="Gene3D" id="3.30.420.10">
    <property type="entry name" value="Ribonuclease H-like superfamily/Ribonuclease H"/>
    <property type="match status" value="1"/>
</dbReference>
<accession>A0AAP0BQ86</accession>
<evidence type="ECO:0000313" key="2">
    <source>
        <dbReference type="EMBL" id="KAK8944792.1"/>
    </source>
</evidence>
<dbReference type="InterPro" id="IPR001584">
    <property type="entry name" value="Integrase_cat-core"/>
</dbReference>
<organism evidence="2 3">
    <name type="scientific">Platanthera zijinensis</name>
    <dbReference type="NCBI Taxonomy" id="2320716"/>
    <lineage>
        <taxon>Eukaryota</taxon>
        <taxon>Viridiplantae</taxon>
        <taxon>Streptophyta</taxon>
        <taxon>Embryophyta</taxon>
        <taxon>Tracheophyta</taxon>
        <taxon>Spermatophyta</taxon>
        <taxon>Magnoliopsida</taxon>
        <taxon>Liliopsida</taxon>
        <taxon>Asparagales</taxon>
        <taxon>Orchidaceae</taxon>
        <taxon>Orchidoideae</taxon>
        <taxon>Orchideae</taxon>
        <taxon>Orchidinae</taxon>
        <taxon>Platanthera</taxon>
    </lineage>
</organism>
<dbReference type="GO" id="GO:0015074">
    <property type="term" value="P:DNA integration"/>
    <property type="evidence" value="ECO:0007669"/>
    <property type="project" value="InterPro"/>
</dbReference>
<protein>
    <recommendedName>
        <fullName evidence="1">Integrase catalytic domain-containing protein</fullName>
    </recommendedName>
</protein>
<dbReference type="EMBL" id="JBBWWQ010000006">
    <property type="protein sequence ID" value="KAK8944792.1"/>
    <property type="molecule type" value="Genomic_DNA"/>
</dbReference>
<dbReference type="InterPro" id="IPR036397">
    <property type="entry name" value="RNaseH_sf"/>
</dbReference>
<proteinExistence type="predicted"/>
<dbReference type="GO" id="GO:0003676">
    <property type="term" value="F:nucleic acid binding"/>
    <property type="evidence" value="ECO:0007669"/>
    <property type="project" value="InterPro"/>
</dbReference>
<evidence type="ECO:0000259" key="1">
    <source>
        <dbReference type="PROSITE" id="PS50994"/>
    </source>
</evidence>
<comment type="caution">
    <text evidence="2">The sequence shown here is derived from an EMBL/GenBank/DDBJ whole genome shotgun (WGS) entry which is preliminary data.</text>
</comment>